<evidence type="ECO:0000259" key="13">
    <source>
        <dbReference type="PROSITE" id="PS50002"/>
    </source>
</evidence>
<evidence type="ECO:0000256" key="2">
    <source>
        <dbReference type="ARBA" id="ARBA00004486"/>
    </source>
</evidence>
<name>A0A8J6EWB6_ELECQ</name>
<dbReference type="SMART" id="SM00326">
    <property type="entry name" value="SH3"/>
    <property type="match status" value="1"/>
</dbReference>
<keyword evidence="16" id="KW-1185">Reference proteome</keyword>
<dbReference type="InterPro" id="IPR000727">
    <property type="entry name" value="T_SNARE_dom"/>
</dbReference>
<dbReference type="Gene3D" id="6.10.140.1620">
    <property type="match status" value="1"/>
</dbReference>
<dbReference type="Pfam" id="PF07815">
    <property type="entry name" value="Abi_HHR"/>
    <property type="match status" value="1"/>
</dbReference>
<dbReference type="GO" id="GO:0017124">
    <property type="term" value="F:SH3 domain binding"/>
    <property type="evidence" value="ECO:0007669"/>
    <property type="project" value="TreeGrafter"/>
</dbReference>
<dbReference type="PRINTS" id="PR00452">
    <property type="entry name" value="SH3DOMAIN"/>
</dbReference>
<dbReference type="EMBL" id="WNTK01000010">
    <property type="protein sequence ID" value="KAG9477203.1"/>
    <property type="molecule type" value="Genomic_DNA"/>
</dbReference>
<dbReference type="PANTHER" id="PTHR10460">
    <property type="entry name" value="ABL INTERACTOR FAMILY MEMBER"/>
    <property type="match status" value="1"/>
</dbReference>
<dbReference type="PANTHER" id="PTHR10460:SF26">
    <property type="entry name" value="ABL INTERACTOR 2"/>
    <property type="match status" value="1"/>
</dbReference>
<dbReference type="GO" id="GO:0031209">
    <property type="term" value="C:SCAR complex"/>
    <property type="evidence" value="ECO:0007669"/>
    <property type="project" value="TreeGrafter"/>
</dbReference>
<evidence type="ECO:0000256" key="11">
    <source>
        <dbReference type="PROSITE-ProRule" id="PRU00192"/>
    </source>
</evidence>
<dbReference type="InterPro" id="IPR012849">
    <property type="entry name" value="Abl-interactor_HHR_dom"/>
</dbReference>
<evidence type="ECO:0000256" key="7">
    <source>
        <dbReference type="ARBA" id="ARBA00022553"/>
    </source>
</evidence>
<keyword evidence="6" id="KW-0963">Cytoplasm</keyword>
<dbReference type="GO" id="GO:0005856">
    <property type="term" value="C:cytoskeleton"/>
    <property type="evidence" value="ECO:0007669"/>
    <property type="project" value="UniProtKB-SubCell"/>
</dbReference>
<keyword evidence="7" id="KW-0597">Phosphoprotein</keyword>
<dbReference type="FunFam" id="2.30.30.40:FF:000002">
    <property type="entry name" value="abl interactor 1 isoform X1"/>
    <property type="match status" value="1"/>
</dbReference>
<feature type="compositionally biased region" description="Low complexity" evidence="12">
    <location>
        <begin position="237"/>
        <end position="263"/>
    </location>
</feature>
<dbReference type="GO" id="GO:0001764">
    <property type="term" value="P:neuron migration"/>
    <property type="evidence" value="ECO:0007669"/>
    <property type="project" value="TreeGrafter"/>
</dbReference>
<feature type="region of interest" description="Disordered" evidence="12">
    <location>
        <begin position="360"/>
        <end position="393"/>
    </location>
</feature>
<dbReference type="PROSITE" id="PS50192">
    <property type="entry name" value="T_SNARE"/>
    <property type="match status" value="1"/>
</dbReference>
<dbReference type="SUPFAM" id="SSF50044">
    <property type="entry name" value="SH3-domain"/>
    <property type="match status" value="1"/>
</dbReference>
<sequence length="476" mass="52562">MAELQMLLEEEIPGGRRALLDSYTNLERVADYCENNYIQSADKQRALEETKAYTTQSLASVAYLINTLANNVLQMLDIQASQLRRMESSINHISQTVDIHKEKVARREIGILTTNKNTSRTHKIIAPANLERPVRYIRKPIDYTILDDTGHGVKVSTQNMKMGGLPRTTPPTQKPPSPPMTGKGTLGRHSPYRTLEPVRPPVVPNDYVPSPTRNMAPSQQQSPVRTASVNQRNRTYSSSGSSGGSHPSSRSSSRENSGSGSVGVPIAVPTPSPPSVFPAHPAQFYSMNRPVSRHTPPSIGGSLPYRRPPSMTSQPSLQNQINGGPFYSQNPVSHAPPPPSILQVTPQLPLMGFVARVQENISETPPPPPPAEEPVFDESPPPPPPPEDYEEEEAAVVEYSDPYAEEDPPWAPRTYLEKVVAIYDYTKDKEDELSFQEGAIIYVIKKNDDGWYEGVMNGVTGLFPGNYVESIMHYSE</sequence>
<evidence type="ECO:0000313" key="16">
    <source>
        <dbReference type="Proteomes" id="UP000770717"/>
    </source>
</evidence>
<dbReference type="Proteomes" id="UP000770717">
    <property type="component" value="Unassembled WGS sequence"/>
</dbReference>
<evidence type="ECO:0000256" key="6">
    <source>
        <dbReference type="ARBA" id="ARBA00022490"/>
    </source>
</evidence>
<dbReference type="GO" id="GO:0030027">
    <property type="term" value="C:lamellipodium"/>
    <property type="evidence" value="ECO:0007669"/>
    <property type="project" value="UniProtKB-SubCell"/>
</dbReference>
<evidence type="ECO:0000256" key="10">
    <source>
        <dbReference type="ARBA" id="ARBA00023273"/>
    </source>
</evidence>
<feature type="compositionally biased region" description="Pro residues" evidence="12">
    <location>
        <begin position="168"/>
        <end position="179"/>
    </location>
</feature>
<comment type="caution">
    <text evidence="15">The sequence shown here is derived from an EMBL/GenBank/DDBJ whole genome shotgun (WGS) entry which is preliminary data.</text>
</comment>
<dbReference type="OrthoDB" id="2159336at2759"/>
<dbReference type="AlphaFoldDB" id="A0A8J6EWB6"/>
<evidence type="ECO:0000256" key="4">
    <source>
        <dbReference type="ARBA" id="ARBA00010020"/>
    </source>
</evidence>
<dbReference type="PROSITE" id="PS50002">
    <property type="entry name" value="SH3"/>
    <property type="match status" value="1"/>
</dbReference>
<feature type="compositionally biased region" description="Polar residues" evidence="12">
    <location>
        <begin position="211"/>
        <end position="236"/>
    </location>
</feature>
<dbReference type="InterPro" id="IPR036028">
    <property type="entry name" value="SH3-like_dom_sf"/>
</dbReference>
<evidence type="ECO:0000256" key="1">
    <source>
        <dbReference type="ARBA" id="ARBA00004245"/>
    </source>
</evidence>
<evidence type="ECO:0000256" key="5">
    <source>
        <dbReference type="ARBA" id="ARBA00022443"/>
    </source>
</evidence>
<dbReference type="InterPro" id="IPR035726">
    <property type="entry name" value="Abi2_SH3"/>
</dbReference>
<evidence type="ECO:0000259" key="14">
    <source>
        <dbReference type="PROSITE" id="PS50192"/>
    </source>
</evidence>
<keyword evidence="5 11" id="KW-0728">SH3 domain</keyword>
<dbReference type="InterPro" id="IPR028457">
    <property type="entry name" value="ABI"/>
</dbReference>
<keyword evidence="10" id="KW-0966">Cell projection</keyword>
<comment type="similarity">
    <text evidence="4">Belongs to the ABI family.</text>
</comment>
<evidence type="ECO:0000313" key="15">
    <source>
        <dbReference type="EMBL" id="KAG9477203.1"/>
    </source>
</evidence>
<protein>
    <recommendedName>
        <fullName evidence="17">Abl interactor 2</fullName>
    </recommendedName>
</protein>
<proteinExistence type="inferred from homology"/>
<feature type="domain" description="T-SNARE coiled-coil homology" evidence="14">
    <location>
        <begin position="45"/>
        <end position="107"/>
    </location>
</feature>
<dbReference type="GO" id="GO:0030175">
    <property type="term" value="C:filopodium"/>
    <property type="evidence" value="ECO:0007669"/>
    <property type="project" value="UniProtKB-SubCell"/>
</dbReference>
<keyword evidence="9" id="KW-0206">Cytoskeleton</keyword>
<reference evidence="15" key="1">
    <citation type="thesis" date="2020" institute="ProQuest LLC" country="789 East Eisenhower Parkway, Ann Arbor, MI, USA">
        <title>Comparative Genomics and Chromosome Evolution.</title>
        <authorList>
            <person name="Mudd A.B."/>
        </authorList>
    </citation>
    <scope>NUCLEOTIDE SEQUENCE</scope>
    <source>
        <strain evidence="15">HN-11 Male</strain>
        <tissue evidence="15">Kidney and liver</tissue>
    </source>
</reference>
<evidence type="ECO:0000256" key="12">
    <source>
        <dbReference type="SAM" id="MobiDB-lite"/>
    </source>
</evidence>
<gene>
    <name evidence="15" type="ORF">GDO78_002549</name>
</gene>
<keyword evidence="8" id="KW-0175">Coiled coil</keyword>
<accession>A0A8J6EWB6</accession>
<comment type="subcellular location">
    <subcellularLocation>
        <location evidence="2">Cell projection</location>
        <location evidence="2">Filopodium</location>
    </subcellularLocation>
    <subcellularLocation>
        <location evidence="3">Cell projection</location>
        <location evidence="3">Lamellipodium</location>
    </subcellularLocation>
    <subcellularLocation>
        <location evidence="1">Cytoplasm</location>
        <location evidence="1">Cytoskeleton</location>
    </subcellularLocation>
</comment>
<evidence type="ECO:0000256" key="3">
    <source>
        <dbReference type="ARBA" id="ARBA00004510"/>
    </source>
</evidence>
<feature type="compositionally biased region" description="Polar residues" evidence="12">
    <location>
        <begin position="310"/>
        <end position="332"/>
    </location>
</feature>
<dbReference type="GO" id="GO:0035591">
    <property type="term" value="F:signaling adaptor activity"/>
    <property type="evidence" value="ECO:0007669"/>
    <property type="project" value="TreeGrafter"/>
</dbReference>
<evidence type="ECO:0000256" key="9">
    <source>
        <dbReference type="ARBA" id="ARBA00023212"/>
    </source>
</evidence>
<organism evidence="15 16">
    <name type="scientific">Eleutherodactylus coqui</name>
    <name type="common">Puerto Rican coqui</name>
    <dbReference type="NCBI Taxonomy" id="57060"/>
    <lineage>
        <taxon>Eukaryota</taxon>
        <taxon>Metazoa</taxon>
        <taxon>Chordata</taxon>
        <taxon>Craniata</taxon>
        <taxon>Vertebrata</taxon>
        <taxon>Euteleostomi</taxon>
        <taxon>Amphibia</taxon>
        <taxon>Batrachia</taxon>
        <taxon>Anura</taxon>
        <taxon>Neobatrachia</taxon>
        <taxon>Hyloidea</taxon>
        <taxon>Eleutherodactylidae</taxon>
        <taxon>Eleutherodactylinae</taxon>
        <taxon>Eleutherodactylus</taxon>
        <taxon>Eleutherodactylus</taxon>
    </lineage>
</organism>
<evidence type="ECO:0008006" key="17">
    <source>
        <dbReference type="Google" id="ProtNLM"/>
    </source>
</evidence>
<dbReference type="Pfam" id="PF00018">
    <property type="entry name" value="SH3_1"/>
    <property type="match status" value="1"/>
</dbReference>
<dbReference type="CDD" id="cd11972">
    <property type="entry name" value="SH3_Abi2"/>
    <property type="match status" value="1"/>
</dbReference>
<evidence type="ECO:0000256" key="8">
    <source>
        <dbReference type="ARBA" id="ARBA00023054"/>
    </source>
</evidence>
<feature type="region of interest" description="Disordered" evidence="12">
    <location>
        <begin position="154"/>
        <end position="344"/>
    </location>
</feature>
<feature type="domain" description="SH3" evidence="13">
    <location>
        <begin position="414"/>
        <end position="473"/>
    </location>
</feature>
<dbReference type="Gene3D" id="2.30.30.40">
    <property type="entry name" value="SH3 Domains"/>
    <property type="match status" value="1"/>
</dbReference>
<dbReference type="InterPro" id="IPR001452">
    <property type="entry name" value="SH3_domain"/>
</dbReference>